<accession>A0ACC2PUV4</accession>
<gene>
    <name evidence="1" type="ORF">QAD02_023009</name>
</gene>
<reference evidence="1" key="1">
    <citation type="submission" date="2023-04" db="EMBL/GenBank/DDBJ databases">
        <title>A chromosome-level genome assembly of the parasitoid wasp Eretmocerus hayati.</title>
        <authorList>
            <person name="Zhong Y."/>
            <person name="Liu S."/>
            <person name="Liu Y."/>
        </authorList>
    </citation>
    <scope>NUCLEOTIDE SEQUENCE</scope>
    <source>
        <strain evidence="1">ZJU_SS_LIU_2023</strain>
    </source>
</reference>
<comment type="caution">
    <text evidence="1">The sequence shown here is derived from an EMBL/GenBank/DDBJ whole genome shotgun (WGS) entry which is preliminary data.</text>
</comment>
<proteinExistence type="predicted"/>
<evidence type="ECO:0000313" key="1">
    <source>
        <dbReference type="EMBL" id="KAJ8687215.1"/>
    </source>
</evidence>
<name>A0ACC2PUV4_9HYME</name>
<dbReference type="EMBL" id="CM056741">
    <property type="protein sequence ID" value="KAJ8687215.1"/>
    <property type="molecule type" value="Genomic_DNA"/>
</dbReference>
<dbReference type="Proteomes" id="UP001239111">
    <property type="component" value="Chromosome 1"/>
</dbReference>
<evidence type="ECO:0000313" key="2">
    <source>
        <dbReference type="Proteomes" id="UP001239111"/>
    </source>
</evidence>
<organism evidence="1 2">
    <name type="scientific">Eretmocerus hayati</name>
    <dbReference type="NCBI Taxonomy" id="131215"/>
    <lineage>
        <taxon>Eukaryota</taxon>
        <taxon>Metazoa</taxon>
        <taxon>Ecdysozoa</taxon>
        <taxon>Arthropoda</taxon>
        <taxon>Hexapoda</taxon>
        <taxon>Insecta</taxon>
        <taxon>Pterygota</taxon>
        <taxon>Neoptera</taxon>
        <taxon>Endopterygota</taxon>
        <taxon>Hymenoptera</taxon>
        <taxon>Apocrita</taxon>
        <taxon>Proctotrupomorpha</taxon>
        <taxon>Chalcidoidea</taxon>
        <taxon>Aphelinidae</taxon>
        <taxon>Aphelininae</taxon>
        <taxon>Eretmocerus</taxon>
    </lineage>
</organism>
<protein>
    <submittedName>
        <fullName evidence="1">Uncharacterized protein</fullName>
    </submittedName>
</protein>
<sequence>MQLTALALLYSIVCLWALSRFVVLAADYIRNDSYELPYPIVSMSISHENDEGGFFASYGNGVFTNEVDDAEDKKKNEDQANRIAGGYYATKGQFPFMAVVHRLAGRGQYFVCGGSILSVRWVLTAAHCIADKPRRFMVVLGVTDKLNFGYDYVKGDGVAMITTQGAVHPRYGFGQNDIGLLYMPKKISYSTMIKPIRLAGRSHKAKTFDRSMAHIYGWGKDGISGGAIRRMKYGKVPVISMNKCRETWHVDFTHVCTLSLYGEDVCQGDSGGPLVVMENGRPLQIGVVSYGDAGCPSSRPSVFTRVSAYLPWIKNVTGIDYR</sequence>
<keyword evidence="2" id="KW-1185">Reference proteome</keyword>